<accession>A0A4S3LXQ3</accession>
<proteinExistence type="predicted"/>
<dbReference type="InterPro" id="IPR007354">
    <property type="entry name" value="CruF-like"/>
</dbReference>
<keyword evidence="1" id="KW-1133">Transmembrane helix</keyword>
<protein>
    <submittedName>
        <fullName evidence="2">Carotenoid biosynthesis protein</fullName>
    </submittedName>
</protein>
<keyword evidence="1" id="KW-0812">Transmembrane</keyword>
<keyword evidence="1" id="KW-0472">Membrane</keyword>
<feature type="transmembrane region" description="Helical" evidence="1">
    <location>
        <begin position="134"/>
        <end position="152"/>
    </location>
</feature>
<feature type="transmembrane region" description="Helical" evidence="1">
    <location>
        <begin position="198"/>
        <end position="218"/>
    </location>
</feature>
<feature type="transmembrane region" description="Helical" evidence="1">
    <location>
        <begin position="102"/>
        <end position="122"/>
    </location>
</feature>
<feature type="transmembrane region" description="Helical" evidence="1">
    <location>
        <begin position="172"/>
        <end position="191"/>
    </location>
</feature>
<sequence length="219" mass="24843">MNIKNNHRGISFRVILAIFLVWLFHVSAVAGIVITGETTWFIPKTPLNLVACFLLLVWVYPISKPKEILAFFSFFLAGMTAEIIGVQTGILFGDYSYGDNLGWKVLGVPVTIGINWALLTFITGTMASRWLPGLWSRIIAGVGLMLLLDLLLEGVAPGFDFWEFQGGVAPLYNYICWGILALFMQFSFHYLKIKGNYAYSWNLYLVQFLFFMVFYLGLY</sequence>
<dbReference type="Pfam" id="PF04240">
    <property type="entry name" value="Caroten_synth"/>
    <property type="match status" value="1"/>
</dbReference>
<dbReference type="EMBL" id="SSMC01000004">
    <property type="protein sequence ID" value="THD65852.1"/>
    <property type="molecule type" value="Genomic_DNA"/>
</dbReference>
<evidence type="ECO:0000256" key="1">
    <source>
        <dbReference type="SAM" id="Phobius"/>
    </source>
</evidence>
<feature type="transmembrane region" description="Helical" evidence="1">
    <location>
        <begin position="12"/>
        <end position="34"/>
    </location>
</feature>
<dbReference type="OrthoDB" id="9811293at2"/>
<organism evidence="2 3">
    <name type="scientific">Robertkochia marina</name>
    <dbReference type="NCBI Taxonomy" id="1227945"/>
    <lineage>
        <taxon>Bacteria</taxon>
        <taxon>Pseudomonadati</taxon>
        <taxon>Bacteroidota</taxon>
        <taxon>Flavobacteriia</taxon>
        <taxon>Flavobacteriales</taxon>
        <taxon>Flavobacteriaceae</taxon>
        <taxon>Robertkochia</taxon>
    </lineage>
</organism>
<dbReference type="PANTHER" id="PTHR39419">
    <property type="entry name" value="SLL0814 PROTEIN"/>
    <property type="match status" value="1"/>
</dbReference>
<keyword evidence="3" id="KW-1185">Reference proteome</keyword>
<dbReference type="RefSeq" id="WP_136337135.1">
    <property type="nucleotide sequence ID" value="NZ_QXMP01000016.1"/>
</dbReference>
<evidence type="ECO:0000313" key="2">
    <source>
        <dbReference type="EMBL" id="THD65852.1"/>
    </source>
</evidence>
<gene>
    <name evidence="2" type="ORF">E7Z59_14830</name>
</gene>
<feature type="transmembrane region" description="Helical" evidence="1">
    <location>
        <begin position="40"/>
        <end position="61"/>
    </location>
</feature>
<dbReference type="PANTHER" id="PTHR39419:SF1">
    <property type="entry name" value="SLL0814 PROTEIN"/>
    <property type="match status" value="1"/>
</dbReference>
<comment type="caution">
    <text evidence="2">The sequence shown here is derived from an EMBL/GenBank/DDBJ whole genome shotgun (WGS) entry which is preliminary data.</text>
</comment>
<name>A0A4S3LXQ3_9FLAO</name>
<feature type="transmembrane region" description="Helical" evidence="1">
    <location>
        <begin position="68"/>
        <end position="90"/>
    </location>
</feature>
<dbReference type="Proteomes" id="UP000305939">
    <property type="component" value="Unassembled WGS sequence"/>
</dbReference>
<dbReference type="AlphaFoldDB" id="A0A4S3LXQ3"/>
<evidence type="ECO:0000313" key="3">
    <source>
        <dbReference type="Proteomes" id="UP000305939"/>
    </source>
</evidence>
<reference evidence="2 3" key="1">
    <citation type="submission" date="2019-04" db="EMBL/GenBank/DDBJ databases">
        <title>Draft genome sequence of Robertkochia marina CC-AMO-30D.</title>
        <authorList>
            <person name="Hameed A."/>
            <person name="Lin S.-Y."/>
            <person name="Shahina M."/>
            <person name="Lai W.-A."/>
            <person name="Young C.-C."/>
        </authorList>
    </citation>
    <scope>NUCLEOTIDE SEQUENCE [LARGE SCALE GENOMIC DNA]</scope>
    <source>
        <strain evidence="2 3">CC-AMO-30D</strain>
    </source>
</reference>